<feature type="domain" description="C3H1-type" evidence="8">
    <location>
        <begin position="2037"/>
        <end position="2063"/>
    </location>
</feature>
<dbReference type="FunFam" id="4.10.1000.10:FF:000022">
    <property type="entry name" value="Zinc finger CCCH domain-containing protein 7"/>
    <property type="match status" value="1"/>
</dbReference>
<gene>
    <name evidence="9" type="ORF">EUTSA_v10006523mg</name>
</gene>
<feature type="region of interest" description="Disordered" evidence="7">
    <location>
        <begin position="1093"/>
        <end position="1118"/>
    </location>
</feature>
<feature type="zinc finger region" description="C3H1-type" evidence="6">
    <location>
        <begin position="2037"/>
        <end position="2063"/>
    </location>
</feature>
<evidence type="ECO:0000256" key="4">
    <source>
        <dbReference type="ARBA" id="ARBA00022833"/>
    </source>
</evidence>
<feature type="compositionally biased region" description="Basic and acidic residues" evidence="7">
    <location>
        <begin position="1097"/>
        <end position="1109"/>
    </location>
</feature>
<feature type="compositionally biased region" description="Basic and acidic residues" evidence="7">
    <location>
        <begin position="371"/>
        <end position="386"/>
    </location>
</feature>
<feature type="compositionally biased region" description="Basic and acidic residues" evidence="7">
    <location>
        <begin position="434"/>
        <end position="443"/>
    </location>
</feature>
<reference evidence="9 10" key="1">
    <citation type="journal article" date="2013" name="Front. Plant Sci.">
        <title>The Reference Genome of the Halophytic Plant Eutrema salsugineum.</title>
        <authorList>
            <person name="Yang R."/>
            <person name="Jarvis D.E."/>
            <person name="Chen H."/>
            <person name="Beilstein M.A."/>
            <person name="Grimwood J."/>
            <person name="Jenkins J."/>
            <person name="Shu S."/>
            <person name="Prochnik S."/>
            <person name="Xin M."/>
            <person name="Ma C."/>
            <person name="Schmutz J."/>
            <person name="Wing R.A."/>
            <person name="Mitchell-Olds T."/>
            <person name="Schumaker K.S."/>
            <person name="Wang X."/>
        </authorList>
    </citation>
    <scope>NUCLEOTIDE SEQUENCE [LARGE SCALE GENOMIC DNA]</scope>
</reference>
<protein>
    <recommendedName>
        <fullName evidence="8">C3H1-type domain-containing protein</fullName>
    </recommendedName>
</protein>
<feature type="zinc finger region" description="C3H1-type" evidence="6">
    <location>
        <begin position="2064"/>
        <end position="2091"/>
    </location>
</feature>
<keyword evidence="1 6" id="KW-0479">Metal-binding</keyword>
<feature type="domain" description="C3H1-type" evidence="8">
    <location>
        <begin position="1982"/>
        <end position="2011"/>
    </location>
</feature>
<feature type="compositionally biased region" description="Low complexity" evidence="7">
    <location>
        <begin position="187"/>
        <end position="200"/>
    </location>
</feature>
<dbReference type="Gramene" id="ESQ34641">
    <property type="protein sequence ID" value="ESQ34641"/>
    <property type="gene ID" value="EUTSA_v10006523mg"/>
</dbReference>
<feature type="region of interest" description="Disordered" evidence="7">
    <location>
        <begin position="1162"/>
        <end position="1182"/>
    </location>
</feature>
<feature type="compositionally biased region" description="Basic and acidic residues" evidence="7">
    <location>
        <begin position="162"/>
        <end position="177"/>
    </location>
</feature>
<dbReference type="OrthoDB" id="3247158at2759"/>
<feature type="region of interest" description="Disordered" evidence="7">
    <location>
        <begin position="714"/>
        <end position="751"/>
    </location>
</feature>
<name>V4MS67_EUTSA</name>
<feature type="compositionally biased region" description="Pro residues" evidence="7">
    <location>
        <begin position="87"/>
        <end position="101"/>
    </location>
</feature>
<feature type="compositionally biased region" description="Basic and acidic residues" evidence="7">
    <location>
        <begin position="277"/>
        <end position="289"/>
    </location>
</feature>
<feature type="region of interest" description="Disordered" evidence="7">
    <location>
        <begin position="272"/>
        <end position="389"/>
    </location>
</feature>
<feature type="zinc finger region" description="C3H1-type" evidence="6">
    <location>
        <begin position="1982"/>
        <end position="2011"/>
    </location>
</feature>
<feature type="region of interest" description="Disordered" evidence="7">
    <location>
        <begin position="1"/>
        <end position="137"/>
    </location>
</feature>
<dbReference type="OMA" id="QDYHHYS"/>
<evidence type="ECO:0000256" key="3">
    <source>
        <dbReference type="ARBA" id="ARBA00022771"/>
    </source>
</evidence>
<evidence type="ECO:0000256" key="1">
    <source>
        <dbReference type="ARBA" id="ARBA00022723"/>
    </source>
</evidence>
<keyword evidence="2" id="KW-0677">Repeat</keyword>
<feature type="compositionally biased region" description="Basic and acidic residues" evidence="7">
    <location>
        <begin position="297"/>
        <end position="321"/>
    </location>
</feature>
<evidence type="ECO:0000256" key="7">
    <source>
        <dbReference type="SAM" id="MobiDB-lite"/>
    </source>
</evidence>
<evidence type="ECO:0000259" key="8">
    <source>
        <dbReference type="PROSITE" id="PS50103"/>
    </source>
</evidence>
<organism evidence="9 10">
    <name type="scientific">Eutrema salsugineum</name>
    <name type="common">Saltwater cress</name>
    <name type="synonym">Sisymbrium salsugineum</name>
    <dbReference type="NCBI Taxonomy" id="72664"/>
    <lineage>
        <taxon>Eukaryota</taxon>
        <taxon>Viridiplantae</taxon>
        <taxon>Streptophyta</taxon>
        <taxon>Embryophyta</taxon>
        <taxon>Tracheophyta</taxon>
        <taxon>Spermatophyta</taxon>
        <taxon>Magnoliopsida</taxon>
        <taxon>eudicotyledons</taxon>
        <taxon>Gunneridae</taxon>
        <taxon>Pentapetalae</taxon>
        <taxon>rosids</taxon>
        <taxon>malvids</taxon>
        <taxon>Brassicales</taxon>
        <taxon>Brassicaceae</taxon>
        <taxon>Eutremeae</taxon>
        <taxon>Eutrema</taxon>
    </lineage>
</organism>
<feature type="compositionally biased region" description="Polar residues" evidence="7">
    <location>
        <begin position="1577"/>
        <end position="1596"/>
    </location>
</feature>
<feature type="region of interest" description="Disordered" evidence="7">
    <location>
        <begin position="1448"/>
        <end position="1479"/>
    </location>
</feature>
<dbReference type="Proteomes" id="UP000030689">
    <property type="component" value="Unassembled WGS sequence"/>
</dbReference>
<dbReference type="PROSITE" id="PS50103">
    <property type="entry name" value="ZF_C3H1"/>
    <property type="match status" value="3"/>
</dbReference>
<dbReference type="eggNOG" id="KOG1492">
    <property type="taxonomic scope" value="Eukaryota"/>
</dbReference>
<evidence type="ECO:0000256" key="2">
    <source>
        <dbReference type="ARBA" id="ARBA00022737"/>
    </source>
</evidence>
<dbReference type="GO" id="GO:0005634">
    <property type="term" value="C:nucleus"/>
    <property type="evidence" value="ECO:0007669"/>
    <property type="project" value="UniProtKB-ARBA"/>
</dbReference>
<feature type="compositionally biased region" description="Basic residues" evidence="7">
    <location>
        <begin position="2107"/>
        <end position="2123"/>
    </location>
</feature>
<sequence length="2212" mass="242939">MDSSHYNPSYVPWNSPYSSHPPPAPLLPPPPPLPPPHHHQFHPESPNFYGRSSQNGVQHQDYHHYSHLQDLPSKPTVNQPSSYYSQHPPPPPPQQQHPPPLQQKHLPYIPQHVSYEPQRISQPSSSSIPCTESRDISQSAWVGYKEKRLDSWTVDAGQGRMDTGRSRVDPGPDRTYHQYDYNRSSRESSGVSTSRGLDGSSRSRDEFRNPGYVRKESGATRIEGNYQDRVQVKSESDRYFRGLDEGSRGLSSSVGYGSDRYGVTVSRDMIRSSASHEAARNQRRDEAHNGGRTLYPRKKDDYHHSEIGKYFDRGRREERNDSNLTPRKQIQKKSALLRLETPRSHQNGRENDWSRHHTPYSGKKFNSNSFRGKEQLGHSDRGLVEKQRRRTPVDLDVSFKSNLLVAKPVASPTSAGIHPSRSVTPRSSKARRALVPDKNEKAPVTEGNGKLRTPLSDGASVPEGSRQSTRQTTASETEKKPDNHSSLSSNDAGGLNEGSFVDGVVQDSKVKISDGGIETSTHDSEAKVCSTVHAAEKISSFCEALNEAKDDSNAEHDSNMEVCSAEEDIIDGDESIVKSHEDMLDRKGTGCNAGEALMPKVMEKEEIVKTNTKLNMSPIILPVSWPTAADHPGSSEGGVHFAGKFMCNVGYQPCEDEDMDCTPSPVRKVNTGLEERKSIGSSVGSLGYREKDFEKSPLDASIYCNSDYPDEQVLAKSDSGGIEDDNNGISTNVDSLSELSPEDDSSTVRPKGLVSSVSLDVANVSMDLADANNSVSGDLANANSFTVGTYRSTMVTSPDINVVFQVESKDLPHCEDTVNSSVENVSEKESMEPTPLNSAAEMAYNPDSDEGKNACDNGTSSSLTKVAVKESSNVLPVEKTTGCSRSDESDLAMAVPSEVCIENVSTEKVVPDEDLGLASHHPAEIPSVDQFSGLDSTGLKACLSEPNVSLNKDITDGASDCIVEQDGSQNASLFCDKLPSSSVTVIDTNLAIKIIGMSGSETVTDADSGILESQPCSTECELLPEDRLECGSSGAIGSHWNLSMGKNLEKDSSRVSSCIVSDSSVSPCHISPMAAVNEQIQNKTSIQANYSDSQGDFMHKENSQEEKTKPSSGTSKYRTLGTDTIAVSGDSVIPCNSLSSSPRRSFRQIRSEVHVAAMVDETSKGKEKPKPSGGTAKYRTPGTNIVAVSGDSMSPCDSLSSSPRLYRQIRSEIHVASMVDETSKYKEKTKPSGETTIYNTSETDTVAVGGDSVFPCDSLSSSPRLSFRLIRSEIRGAAMVDETSKVKESQKENILLDTLQEQVMTSHELTQPSSSFAHYPCLGKPSSGADVDSYVHTMSKYPGGDLVEKPNGDSIEKLTDVTSDVVSQGKYSANNVKTDIFEGEILSSDGKFYGTEFLGDSGVRLSRSYSHADGKVGLIHVKDHVVSVPHRDSKSKTSLISRYEIEERKKKSNYSTQKDANPPIRTTKRHTWHRKSDSASPFVAAKPLSSAFSTQQKFPVVTAQSSSSSYVRKGNSLLRKPSNDSPGVALEMPPSAIQLNRFIVEDKSMRSASKVDVDNASFLVKTAEIPTLERQSKPPSDSSTSKVSNATATSSGKRVLSYSMDHLNTGLPESIMDSASSGEANVPHSGGDTFKTSDTVIQTGYASDCQQERNPPKLDSSNLKRMVYVKRKANQLVAASDIHGASKSQIPPSDGYFKRSKNQLVRNSESRVHSPDDALDSRAAATIVSERSSSMAFSESAATRPYKQSKFSLVWTQNDPQSRMPRSHMRYQRILPQLVPWKRVTYWRRLMNSVSAVRSGSFSNISQKLSMMRKRHTVYTRSTSGYSLRKSKVFSIGGSHLKWSKSIERDSRKANEEATLAVAEFAKKGSEKHSGQRNIRTTSRNHLARERVFRIGSLRYKMDSSRRTLQRISDVDTPCSGPSENGKGAKRPFIPKRLVIGNEEYVRVGNGNQLVRDPKKRTRALANEKVRWSLHNARLRLAKKKKYCQFFTRFGKCNKDDGKCPYVHDPSKIAVCTKFLNGLCANANCKLTHKVIPERMPDCSYFLQGLCNNEACPYRHVHVNPSAAICDGFLKGYCSDGDECRKKHSYICPVFEATGSCSQGSKCKLHHPKNQSKGRKRKRPSEPSEKNSRGRYFGSLRNVFSESEPMIVDRRSTDSEDFGMEGLDFIFLGASEFEASDNNDPATEQSISSDNEAAVSIHNLIRPVALMQ</sequence>
<feature type="compositionally biased region" description="Polar residues" evidence="7">
    <location>
        <begin position="465"/>
        <end position="475"/>
    </location>
</feature>
<dbReference type="KEGG" id="eus:EUTSA_v10006523mg"/>
<feature type="compositionally biased region" description="Basic and acidic residues" evidence="7">
    <location>
        <begin position="201"/>
        <end position="218"/>
    </location>
</feature>
<feature type="region of interest" description="Disordered" evidence="7">
    <location>
        <begin position="2100"/>
        <end position="2135"/>
    </location>
</feature>
<feature type="region of interest" description="Disordered" evidence="7">
    <location>
        <begin position="410"/>
        <end position="500"/>
    </location>
</feature>
<dbReference type="PANTHER" id="PTHR46156:SF1">
    <property type="entry name" value="ZINC FINGER CCCH DOMAIN-CONTAINING PROTEIN 3"/>
    <property type="match status" value="1"/>
</dbReference>
<keyword evidence="3 6" id="KW-0863">Zinc-finger</keyword>
<feature type="compositionally biased region" description="Basic and acidic residues" evidence="7">
    <location>
        <begin position="340"/>
        <end position="355"/>
    </location>
</feature>
<evidence type="ECO:0000313" key="10">
    <source>
        <dbReference type="Proteomes" id="UP000030689"/>
    </source>
</evidence>
<dbReference type="GO" id="GO:0003677">
    <property type="term" value="F:DNA binding"/>
    <property type="evidence" value="ECO:0007669"/>
    <property type="project" value="UniProtKB-KW"/>
</dbReference>
<dbReference type="SMART" id="SM00356">
    <property type="entry name" value="ZnF_C3H1"/>
    <property type="match status" value="5"/>
</dbReference>
<feature type="region of interest" description="Disordered" evidence="7">
    <location>
        <begin position="152"/>
        <end position="259"/>
    </location>
</feature>
<feature type="region of interest" description="Disordered" evidence="7">
    <location>
        <begin position="1570"/>
        <end position="1634"/>
    </location>
</feature>
<dbReference type="FunFam" id="4.10.1000.10:FF:000008">
    <property type="entry name" value="zinc finger CCCH domain-containing protein 3"/>
    <property type="match status" value="1"/>
</dbReference>
<accession>V4MS67</accession>
<dbReference type="InterPro" id="IPR000571">
    <property type="entry name" value="Znf_CCCH"/>
</dbReference>
<feature type="compositionally biased region" description="Low complexity" evidence="7">
    <location>
        <begin position="117"/>
        <end position="129"/>
    </location>
</feature>
<evidence type="ECO:0000256" key="5">
    <source>
        <dbReference type="ARBA" id="ARBA00023125"/>
    </source>
</evidence>
<dbReference type="GO" id="GO:0008270">
    <property type="term" value="F:zinc ion binding"/>
    <property type="evidence" value="ECO:0007669"/>
    <property type="project" value="UniProtKB-KW"/>
</dbReference>
<keyword evidence="5" id="KW-0238">DNA-binding</keyword>
<dbReference type="EMBL" id="KI517683">
    <property type="protein sequence ID" value="ESQ34641.1"/>
    <property type="molecule type" value="Genomic_DNA"/>
</dbReference>
<proteinExistence type="predicted"/>
<feature type="compositionally biased region" description="Basic and acidic residues" evidence="7">
    <location>
        <begin position="230"/>
        <end position="247"/>
    </location>
</feature>
<feature type="compositionally biased region" description="Pro residues" evidence="7">
    <location>
        <begin position="19"/>
        <end position="35"/>
    </location>
</feature>
<keyword evidence="4 6" id="KW-0862">Zinc</keyword>
<keyword evidence="10" id="KW-1185">Reference proteome</keyword>
<dbReference type="STRING" id="72664.V4MS67"/>
<dbReference type="Gene3D" id="4.10.1000.10">
    <property type="entry name" value="Zinc finger, CCCH-type"/>
    <property type="match status" value="2"/>
</dbReference>
<dbReference type="PANTHER" id="PTHR46156">
    <property type="entry name" value="CCCH ZINGC FINGER"/>
    <property type="match status" value="1"/>
</dbReference>
<evidence type="ECO:0000256" key="6">
    <source>
        <dbReference type="PROSITE-ProRule" id="PRU00723"/>
    </source>
</evidence>
<evidence type="ECO:0000313" key="9">
    <source>
        <dbReference type="EMBL" id="ESQ34641.1"/>
    </source>
</evidence>
<feature type="domain" description="C3H1-type" evidence="8">
    <location>
        <begin position="2064"/>
        <end position="2091"/>
    </location>
</feature>